<proteinExistence type="predicted"/>
<gene>
    <name evidence="1" type="ORF">BXZ70DRAFT_658584</name>
</gene>
<dbReference type="AlphaFoldDB" id="A0A8K0UDN4"/>
<protein>
    <submittedName>
        <fullName evidence="1">Uncharacterized protein</fullName>
    </submittedName>
</protein>
<dbReference type="Proteomes" id="UP000813824">
    <property type="component" value="Unassembled WGS sequence"/>
</dbReference>
<comment type="caution">
    <text evidence="1">The sequence shown here is derived from an EMBL/GenBank/DDBJ whole genome shotgun (WGS) entry which is preliminary data.</text>
</comment>
<evidence type="ECO:0000313" key="2">
    <source>
        <dbReference type="Proteomes" id="UP000813824"/>
    </source>
</evidence>
<dbReference type="EMBL" id="JAEVFJ010000058">
    <property type="protein sequence ID" value="KAH8078744.1"/>
    <property type="molecule type" value="Genomic_DNA"/>
</dbReference>
<sequence>MITRVLLSMRINSLSSLSEPCTVRYVHRSSRHCEKCLINGKKRGEYLLAFLAYVLSCMSTRSPCTFRQRRILELKHPAQSCDPATFVLDGKDAVDEPGVDSSFRGEADGRTGPGRNGREALAERGLEMYSKFFLFTEAFLPANMYAKAIIRSSNPIKASLTARRFDTLDLIFPTKYTGGSLILRE</sequence>
<keyword evidence="2" id="KW-1185">Reference proteome</keyword>
<reference evidence="1" key="1">
    <citation type="journal article" date="2021" name="New Phytol.">
        <title>Evolutionary innovations through gain and loss of genes in the ectomycorrhizal Boletales.</title>
        <authorList>
            <person name="Wu G."/>
            <person name="Miyauchi S."/>
            <person name="Morin E."/>
            <person name="Kuo A."/>
            <person name="Drula E."/>
            <person name="Varga T."/>
            <person name="Kohler A."/>
            <person name="Feng B."/>
            <person name="Cao Y."/>
            <person name="Lipzen A."/>
            <person name="Daum C."/>
            <person name="Hundley H."/>
            <person name="Pangilinan J."/>
            <person name="Johnson J."/>
            <person name="Barry K."/>
            <person name="LaButti K."/>
            <person name="Ng V."/>
            <person name="Ahrendt S."/>
            <person name="Min B."/>
            <person name="Choi I.G."/>
            <person name="Park H."/>
            <person name="Plett J.M."/>
            <person name="Magnuson J."/>
            <person name="Spatafora J.W."/>
            <person name="Nagy L.G."/>
            <person name="Henrissat B."/>
            <person name="Grigoriev I.V."/>
            <person name="Yang Z.L."/>
            <person name="Xu J."/>
            <person name="Martin F.M."/>
        </authorList>
    </citation>
    <scope>NUCLEOTIDE SEQUENCE</scope>
    <source>
        <strain evidence="1">KKN 215</strain>
    </source>
</reference>
<organism evidence="1 2">
    <name type="scientific">Cristinia sonorae</name>
    <dbReference type="NCBI Taxonomy" id="1940300"/>
    <lineage>
        <taxon>Eukaryota</taxon>
        <taxon>Fungi</taxon>
        <taxon>Dikarya</taxon>
        <taxon>Basidiomycota</taxon>
        <taxon>Agaricomycotina</taxon>
        <taxon>Agaricomycetes</taxon>
        <taxon>Agaricomycetidae</taxon>
        <taxon>Agaricales</taxon>
        <taxon>Pleurotineae</taxon>
        <taxon>Stephanosporaceae</taxon>
        <taxon>Cristinia</taxon>
    </lineage>
</organism>
<accession>A0A8K0UDN4</accession>
<evidence type="ECO:0000313" key="1">
    <source>
        <dbReference type="EMBL" id="KAH8078744.1"/>
    </source>
</evidence>
<name>A0A8K0UDN4_9AGAR</name>